<gene>
    <name evidence="4" type="ORF">TELCIR_09158</name>
</gene>
<keyword evidence="1" id="KW-0677">Repeat</keyword>
<dbReference type="InterPro" id="IPR018247">
    <property type="entry name" value="EF_Hand_1_Ca_BS"/>
</dbReference>
<protein>
    <submittedName>
        <fullName evidence="4">EF hand</fullName>
    </submittedName>
</protein>
<dbReference type="Pfam" id="PF13499">
    <property type="entry name" value="EF-hand_7"/>
    <property type="match status" value="1"/>
</dbReference>
<keyword evidence="2" id="KW-0106">Calcium</keyword>
<evidence type="ECO:0000313" key="4">
    <source>
        <dbReference type="EMBL" id="PIO69037.1"/>
    </source>
</evidence>
<dbReference type="PANTHER" id="PTHR23050">
    <property type="entry name" value="CALCIUM BINDING PROTEIN"/>
    <property type="match status" value="1"/>
</dbReference>
<dbReference type="InterPro" id="IPR050145">
    <property type="entry name" value="Centrin_CML-like"/>
</dbReference>
<dbReference type="EMBL" id="KZ346806">
    <property type="protein sequence ID" value="PIO69037.1"/>
    <property type="molecule type" value="Genomic_DNA"/>
</dbReference>
<evidence type="ECO:0000256" key="2">
    <source>
        <dbReference type="ARBA" id="ARBA00022837"/>
    </source>
</evidence>
<dbReference type="Proteomes" id="UP000230423">
    <property type="component" value="Unassembled WGS sequence"/>
</dbReference>
<evidence type="ECO:0000259" key="3">
    <source>
        <dbReference type="PROSITE" id="PS50222"/>
    </source>
</evidence>
<dbReference type="GO" id="GO:0005509">
    <property type="term" value="F:calcium ion binding"/>
    <property type="evidence" value="ECO:0007669"/>
    <property type="project" value="InterPro"/>
</dbReference>
<keyword evidence="5" id="KW-1185">Reference proteome</keyword>
<organism evidence="4 5">
    <name type="scientific">Teladorsagia circumcincta</name>
    <name type="common">Brown stomach worm</name>
    <name type="synonym">Ostertagia circumcincta</name>
    <dbReference type="NCBI Taxonomy" id="45464"/>
    <lineage>
        <taxon>Eukaryota</taxon>
        <taxon>Metazoa</taxon>
        <taxon>Ecdysozoa</taxon>
        <taxon>Nematoda</taxon>
        <taxon>Chromadorea</taxon>
        <taxon>Rhabditida</taxon>
        <taxon>Rhabditina</taxon>
        <taxon>Rhabditomorpha</taxon>
        <taxon>Strongyloidea</taxon>
        <taxon>Trichostrongylidae</taxon>
        <taxon>Teladorsagia</taxon>
    </lineage>
</organism>
<dbReference type="AlphaFoldDB" id="A0A2G9UFL9"/>
<proteinExistence type="predicted"/>
<dbReference type="FunFam" id="1.10.238.10:FF:000401">
    <property type="entry name" value="Troponin C 25D"/>
    <property type="match status" value="1"/>
</dbReference>
<dbReference type="CDD" id="cd00051">
    <property type="entry name" value="EFh"/>
    <property type="match status" value="1"/>
</dbReference>
<dbReference type="Gene3D" id="1.10.238.10">
    <property type="entry name" value="EF-hand"/>
    <property type="match status" value="1"/>
</dbReference>
<dbReference type="PROSITE" id="PS50222">
    <property type="entry name" value="EF_HAND_2"/>
    <property type="match status" value="2"/>
</dbReference>
<dbReference type="OrthoDB" id="26525at2759"/>
<reference evidence="4 5" key="1">
    <citation type="submission" date="2015-09" db="EMBL/GenBank/DDBJ databases">
        <title>Draft genome of the parasitic nematode Teladorsagia circumcincta isolate WARC Sus (inbred).</title>
        <authorList>
            <person name="Mitreva M."/>
        </authorList>
    </citation>
    <scope>NUCLEOTIDE SEQUENCE [LARGE SCALE GENOMIC DNA]</scope>
    <source>
        <strain evidence="4 5">S</strain>
    </source>
</reference>
<dbReference type="InterPro" id="IPR002048">
    <property type="entry name" value="EF_hand_dom"/>
</dbReference>
<sequence>MATQIGQIMRAMEQEFDEKFCALVYTVANTVDKDTLQKELRDAFRLFDKEGNGYISRPTLKALLHEIADDLTDQQLEEAVDEIDEDGSGKIEFEEFWELMAGESD</sequence>
<dbReference type="InterPro" id="IPR011992">
    <property type="entry name" value="EF-hand-dom_pair"/>
</dbReference>
<name>A0A2G9UFL9_TELCI</name>
<accession>A0A2G9UFL9</accession>
<dbReference type="SMART" id="SM00054">
    <property type="entry name" value="EFh"/>
    <property type="match status" value="2"/>
</dbReference>
<feature type="domain" description="EF-hand" evidence="3">
    <location>
        <begin position="71"/>
        <end position="105"/>
    </location>
</feature>
<evidence type="ECO:0000256" key="1">
    <source>
        <dbReference type="ARBA" id="ARBA00022737"/>
    </source>
</evidence>
<dbReference type="PROSITE" id="PS00018">
    <property type="entry name" value="EF_HAND_1"/>
    <property type="match status" value="1"/>
</dbReference>
<dbReference type="SUPFAM" id="SSF47473">
    <property type="entry name" value="EF-hand"/>
    <property type="match status" value="1"/>
</dbReference>
<evidence type="ECO:0000313" key="5">
    <source>
        <dbReference type="Proteomes" id="UP000230423"/>
    </source>
</evidence>
<feature type="domain" description="EF-hand" evidence="3">
    <location>
        <begin position="35"/>
        <end position="70"/>
    </location>
</feature>